<protein>
    <recommendedName>
        <fullName evidence="2">DUF4474 domain-containing protein</fullName>
    </recommendedName>
</protein>
<keyword evidence="4" id="KW-1185">Reference proteome</keyword>
<dbReference type="AlphaFoldDB" id="A0A1I0PLV1"/>
<dbReference type="EMBL" id="FOJI01000005">
    <property type="protein sequence ID" value="SEW15329.1"/>
    <property type="molecule type" value="Genomic_DNA"/>
</dbReference>
<evidence type="ECO:0000313" key="4">
    <source>
        <dbReference type="Proteomes" id="UP000199701"/>
    </source>
</evidence>
<keyword evidence="1" id="KW-0812">Transmembrane</keyword>
<feature type="transmembrane region" description="Helical" evidence="1">
    <location>
        <begin position="20"/>
        <end position="49"/>
    </location>
</feature>
<organism evidence="3 4">
    <name type="scientific">[Clostridium] fimetarium</name>
    <dbReference type="NCBI Taxonomy" id="99656"/>
    <lineage>
        <taxon>Bacteria</taxon>
        <taxon>Bacillati</taxon>
        <taxon>Bacillota</taxon>
        <taxon>Clostridia</taxon>
        <taxon>Lachnospirales</taxon>
        <taxon>Lachnospiraceae</taxon>
    </lineage>
</organism>
<evidence type="ECO:0000313" key="3">
    <source>
        <dbReference type="EMBL" id="SEW15329.1"/>
    </source>
</evidence>
<reference evidence="3 4" key="1">
    <citation type="submission" date="2016-10" db="EMBL/GenBank/DDBJ databases">
        <authorList>
            <person name="de Groot N.N."/>
        </authorList>
    </citation>
    <scope>NUCLEOTIDE SEQUENCE [LARGE SCALE GENOMIC DNA]</scope>
    <source>
        <strain evidence="3 4">DSM 9179</strain>
    </source>
</reference>
<dbReference type="STRING" id="99656.SAMN05421659_105182"/>
<evidence type="ECO:0000256" key="1">
    <source>
        <dbReference type="SAM" id="Phobius"/>
    </source>
</evidence>
<sequence>MLLNQAEEFTLGQITGTSSFLMISLNIFGIIFGFLAVLITISIIIFFIINKPRKVKKKANESSTYIKGNSTEQLNKLNKDLKPYGFAYDMYEDVFYSLMECWQRDLGYCRLYDETCATLSMIIDCEPIHFEYNGINWLIEFWKGQYGMTTGGEIGIYYTKGPNLNIPGFFNGTFYYSVSDEDRINMAFAFRKDKDLLFTRNGYHWWLTGFKLGEFSKPSELSMDIVLELYDTNMCDAFVEALKNAGYKNDEYSVSGRIVNINFDKPHTAQPFTRTAFTDYIMEKNNQSLCSTYQNMTDESNDTLDKLEILRNRAPKMYYQILNVGKSPQIFDSFRNLGGFINKSDEKREE</sequence>
<dbReference type="RefSeq" id="WP_170841351.1">
    <property type="nucleotide sequence ID" value="NZ_FOJI01000005.1"/>
</dbReference>
<proteinExistence type="predicted"/>
<feature type="domain" description="DUF4474" evidence="2">
    <location>
        <begin position="77"/>
        <end position="318"/>
    </location>
</feature>
<gene>
    <name evidence="3" type="ORF">SAMN05421659_105182</name>
</gene>
<accession>A0A1I0PLV1</accession>
<name>A0A1I0PLV1_9FIRM</name>
<keyword evidence="1" id="KW-0472">Membrane</keyword>
<dbReference type="InterPro" id="IPR029322">
    <property type="entry name" value="DUF4474"/>
</dbReference>
<evidence type="ECO:0000259" key="2">
    <source>
        <dbReference type="Pfam" id="PF14751"/>
    </source>
</evidence>
<dbReference type="Pfam" id="PF14751">
    <property type="entry name" value="DUF4474"/>
    <property type="match status" value="1"/>
</dbReference>
<keyword evidence="1" id="KW-1133">Transmembrane helix</keyword>
<dbReference type="Proteomes" id="UP000199701">
    <property type="component" value="Unassembled WGS sequence"/>
</dbReference>